<organism evidence="1 2">
    <name type="scientific">Lupinus angustifolius</name>
    <name type="common">Narrow-leaved blue lupine</name>
    <dbReference type="NCBI Taxonomy" id="3871"/>
    <lineage>
        <taxon>Eukaryota</taxon>
        <taxon>Viridiplantae</taxon>
        <taxon>Streptophyta</taxon>
        <taxon>Embryophyta</taxon>
        <taxon>Tracheophyta</taxon>
        <taxon>Spermatophyta</taxon>
        <taxon>Magnoliopsida</taxon>
        <taxon>eudicotyledons</taxon>
        <taxon>Gunneridae</taxon>
        <taxon>Pentapetalae</taxon>
        <taxon>rosids</taxon>
        <taxon>fabids</taxon>
        <taxon>Fabales</taxon>
        <taxon>Fabaceae</taxon>
        <taxon>Papilionoideae</taxon>
        <taxon>50 kb inversion clade</taxon>
        <taxon>genistoids sensu lato</taxon>
        <taxon>core genistoids</taxon>
        <taxon>Genisteae</taxon>
        <taxon>Lupinus</taxon>
    </lineage>
</organism>
<evidence type="ECO:0000313" key="2">
    <source>
        <dbReference type="Proteomes" id="UP000188354"/>
    </source>
</evidence>
<dbReference type="Gramene" id="OIV93631">
    <property type="protein sequence ID" value="OIV93631"/>
    <property type="gene ID" value="TanjilG_04863"/>
</dbReference>
<name>A0A4P1QS58_LUPAN</name>
<accession>A0A4P1QS58</accession>
<sequence>MDRTSQRSSDSPTRDPKVLSIECLRGSYKADEWTHDMLQTGDIVEEIRIGTFTNSIIRSIKDPNYVLDFLDRYETEYFSMNDSPDRYNLFKRCFRVLEILGSSSSTIS</sequence>
<dbReference type="EMBL" id="CM007378">
    <property type="protein sequence ID" value="OIV93631.1"/>
    <property type="molecule type" value="Genomic_DNA"/>
</dbReference>
<protein>
    <submittedName>
        <fullName evidence="1">Uncharacterized protein</fullName>
    </submittedName>
</protein>
<dbReference type="Proteomes" id="UP000188354">
    <property type="component" value="Chromosome LG18"/>
</dbReference>
<reference evidence="1 2" key="1">
    <citation type="journal article" date="2017" name="Plant Biotechnol. J.">
        <title>A comprehensive draft genome sequence for lupin (Lupinus angustifolius), an emerging health food: insights into plant-microbe interactions and legume evolution.</title>
        <authorList>
            <person name="Hane J.K."/>
            <person name="Ming Y."/>
            <person name="Kamphuis L.G."/>
            <person name="Nelson M.N."/>
            <person name="Garg G."/>
            <person name="Atkins C.A."/>
            <person name="Bayer P.E."/>
            <person name="Bravo A."/>
            <person name="Bringans S."/>
            <person name="Cannon S."/>
            <person name="Edwards D."/>
            <person name="Foley R."/>
            <person name="Gao L.L."/>
            <person name="Harrison M.J."/>
            <person name="Huang W."/>
            <person name="Hurgobin B."/>
            <person name="Li S."/>
            <person name="Liu C.W."/>
            <person name="McGrath A."/>
            <person name="Morahan G."/>
            <person name="Murray J."/>
            <person name="Weller J."/>
            <person name="Jian J."/>
            <person name="Singh K.B."/>
        </authorList>
    </citation>
    <scope>NUCLEOTIDE SEQUENCE [LARGE SCALE GENOMIC DNA]</scope>
    <source>
        <strain evidence="2">cv. Tanjil</strain>
        <tissue evidence="1">Whole plant</tissue>
    </source>
</reference>
<evidence type="ECO:0000313" key="1">
    <source>
        <dbReference type="EMBL" id="OIV93631.1"/>
    </source>
</evidence>
<proteinExistence type="predicted"/>
<keyword evidence="2" id="KW-1185">Reference proteome</keyword>
<dbReference type="STRING" id="3871.A0A4P1QS58"/>
<gene>
    <name evidence="1" type="ORF">TanjilG_04863</name>
</gene>
<dbReference type="AlphaFoldDB" id="A0A4P1QS58"/>